<organism evidence="3 4">
    <name type="scientific">Thermosporothrix hazakensis</name>
    <dbReference type="NCBI Taxonomy" id="644383"/>
    <lineage>
        <taxon>Bacteria</taxon>
        <taxon>Bacillati</taxon>
        <taxon>Chloroflexota</taxon>
        <taxon>Ktedonobacteria</taxon>
        <taxon>Ktedonobacterales</taxon>
        <taxon>Thermosporotrichaceae</taxon>
        <taxon>Thermosporothrix</taxon>
    </lineage>
</organism>
<name>A0A326U0V0_THEHA</name>
<dbReference type="Pfam" id="PF13602">
    <property type="entry name" value="ADH_zinc_N_2"/>
    <property type="match status" value="1"/>
</dbReference>
<dbReference type="PANTHER" id="PTHR44013:SF1">
    <property type="entry name" value="ZINC-TYPE ALCOHOL DEHYDROGENASE-LIKE PROTEIN C16A3.02C"/>
    <property type="match status" value="1"/>
</dbReference>
<dbReference type="InterPro" id="IPR052733">
    <property type="entry name" value="Chloroplast_QOR"/>
</dbReference>
<dbReference type="SUPFAM" id="SSF51735">
    <property type="entry name" value="NAD(P)-binding Rossmann-fold domains"/>
    <property type="match status" value="1"/>
</dbReference>
<proteinExistence type="predicted"/>
<evidence type="ECO:0000259" key="2">
    <source>
        <dbReference type="SMART" id="SM00829"/>
    </source>
</evidence>
<dbReference type="CDD" id="cd05289">
    <property type="entry name" value="MDR_like_2"/>
    <property type="match status" value="1"/>
</dbReference>
<dbReference type="Gene3D" id="3.40.50.720">
    <property type="entry name" value="NAD(P)-binding Rossmann-like Domain"/>
    <property type="match status" value="1"/>
</dbReference>
<dbReference type="GO" id="GO:0016491">
    <property type="term" value="F:oxidoreductase activity"/>
    <property type="evidence" value="ECO:0007669"/>
    <property type="project" value="InterPro"/>
</dbReference>
<dbReference type="InterPro" id="IPR036291">
    <property type="entry name" value="NAD(P)-bd_dom_sf"/>
</dbReference>
<accession>A0A326U0V0</accession>
<dbReference type="Pfam" id="PF08240">
    <property type="entry name" value="ADH_N"/>
    <property type="match status" value="1"/>
</dbReference>
<feature type="domain" description="Enoyl reductase (ER)" evidence="2">
    <location>
        <begin position="15"/>
        <end position="308"/>
    </location>
</feature>
<dbReference type="SUPFAM" id="SSF50129">
    <property type="entry name" value="GroES-like"/>
    <property type="match status" value="1"/>
</dbReference>
<dbReference type="RefSeq" id="WP_111325088.1">
    <property type="nucleotide sequence ID" value="NZ_BIFX01000002.1"/>
</dbReference>
<dbReference type="OrthoDB" id="9792162at2"/>
<sequence>MGGHTMQAVRVSNYGGPEQLRLEQVERPQPHEGEVLVRVHAAGVNPIDWKIRQGVLQAFMPMTFPYTPGIEVAGVVAAVGPGVTDFKVGQEVFGQVAQGGYAEYAIASADVLAHKPQRLSFTEAATIPVGATTAWRVLFDYGDLTSEQRVLVVGAAGGVGVFVVQLVKWKGAQVIGTASTKNLALVRSLGADMVIDYTTTIPEQVVQNVDLVFDGVGGATLPHSFAALKRGGTLVSVTTQPPEELAREHGVRAVMAHSQPSGALLQQIAHLIEEGRLKPVVGKRFSLSEVQQAQRESQSGHGSGRIILEIP</sequence>
<dbReference type="Gene3D" id="3.90.180.10">
    <property type="entry name" value="Medium-chain alcohol dehydrogenases, catalytic domain"/>
    <property type="match status" value="1"/>
</dbReference>
<comment type="caution">
    <text evidence="3">The sequence shown here is derived from an EMBL/GenBank/DDBJ whole genome shotgun (WGS) entry which is preliminary data.</text>
</comment>
<dbReference type="EMBL" id="QKUF01000023">
    <property type="protein sequence ID" value="PZW24094.1"/>
    <property type="molecule type" value="Genomic_DNA"/>
</dbReference>
<dbReference type="Proteomes" id="UP000248806">
    <property type="component" value="Unassembled WGS sequence"/>
</dbReference>
<dbReference type="InterPro" id="IPR013154">
    <property type="entry name" value="ADH-like_N"/>
</dbReference>
<dbReference type="AlphaFoldDB" id="A0A326U0V0"/>
<feature type="region of interest" description="Disordered" evidence="1">
    <location>
        <begin position="292"/>
        <end position="311"/>
    </location>
</feature>
<gene>
    <name evidence="3" type="ORF">EI42_04785</name>
</gene>
<protein>
    <submittedName>
        <fullName evidence="3">NADPH:quinone reductase-like Zn-dependent oxidoreductase</fullName>
    </submittedName>
</protein>
<dbReference type="InterPro" id="IPR020843">
    <property type="entry name" value="ER"/>
</dbReference>
<dbReference type="PANTHER" id="PTHR44013">
    <property type="entry name" value="ZINC-TYPE ALCOHOL DEHYDROGENASE-LIKE PROTEIN C16A3.02C"/>
    <property type="match status" value="1"/>
</dbReference>
<evidence type="ECO:0000313" key="4">
    <source>
        <dbReference type="Proteomes" id="UP000248806"/>
    </source>
</evidence>
<evidence type="ECO:0000313" key="3">
    <source>
        <dbReference type="EMBL" id="PZW24094.1"/>
    </source>
</evidence>
<dbReference type="InterPro" id="IPR011032">
    <property type="entry name" value="GroES-like_sf"/>
</dbReference>
<keyword evidence="4" id="KW-1185">Reference proteome</keyword>
<dbReference type="SMART" id="SM00829">
    <property type="entry name" value="PKS_ER"/>
    <property type="match status" value="1"/>
</dbReference>
<reference evidence="3 4" key="1">
    <citation type="submission" date="2018-06" db="EMBL/GenBank/DDBJ databases">
        <title>Genomic Encyclopedia of Archaeal and Bacterial Type Strains, Phase II (KMG-II): from individual species to whole genera.</title>
        <authorList>
            <person name="Goeker M."/>
        </authorList>
    </citation>
    <scope>NUCLEOTIDE SEQUENCE [LARGE SCALE GENOMIC DNA]</scope>
    <source>
        <strain evidence="3 4">ATCC BAA-1881</strain>
    </source>
</reference>
<evidence type="ECO:0000256" key="1">
    <source>
        <dbReference type="SAM" id="MobiDB-lite"/>
    </source>
</evidence>